<feature type="signal peptide" evidence="1">
    <location>
        <begin position="1"/>
        <end position="24"/>
    </location>
</feature>
<dbReference type="EMBL" id="ML979133">
    <property type="protein sequence ID" value="KAF1918751.1"/>
    <property type="molecule type" value="Genomic_DNA"/>
</dbReference>
<keyword evidence="3" id="KW-1185">Reference proteome</keyword>
<feature type="chain" id="PRO_5025568978" description="AA1-like domain-containing protein" evidence="1">
    <location>
        <begin position="25"/>
        <end position="180"/>
    </location>
</feature>
<sequence>MVTLCITRLVTVALLAIFARPSNARWNVYSTFVRNYHPIRSGTTPPAPEDLGPAKPSYDVGNSGCFLPEKIDRYTRITFSKTALSTDRWASGPYCLHFSSDPCNKTEMIKSDEMWQYQNVHLSGKTKFHTTYAYEVCRSDTDAPCNWKGYKWTLGTCSNASYIIDDKDKDAHHYSLAWES</sequence>
<accession>A0A6A5QSJ5</accession>
<evidence type="ECO:0000313" key="2">
    <source>
        <dbReference type="EMBL" id="KAF1918751.1"/>
    </source>
</evidence>
<evidence type="ECO:0000313" key="3">
    <source>
        <dbReference type="Proteomes" id="UP000800096"/>
    </source>
</evidence>
<dbReference type="Proteomes" id="UP000800096">
    <property type="component" value="Unassembled WGS sequence"/>
</dbReference>
<gene>
    <name evidence="2" type="ORF">BDU57DRAFT_511489</name>
</gene>
<dbReference type="AlphaFoldDB" id="A0A6A5QSJ5"/>
<organism evidence="2 3">
    <name type="scientific">Ampelomyces quisqualis</name>
    <name type="common">Powdery mildew agent</name>
    <dbReference type="NCBI Taxonomy" id="50730"/>
    <lineage>
        <taxon>Eukaryota</taxon>
        <taxon>Fungi</taxon>
        <taxon>Dikarya</taxon>
        <taxon>Ascomycota</taxon>
        <taxon>Pezizomycotina</taxon>
        <taxon>Dothideomycetes</taxon>
        <taxon>Pleosporomycetidae</taxon>
        <taxon>Pleosporales</taxon>
        <taxon>Pleosporineae</taxon>
        <taxon>Phaeosphaeriaceae</taxon>
        <taxon>Ampelomyces</taxon>
    </lineage>
</organism>
<protein>
    <recommendedName>
        <fullName evidence="4">AA1-like domain-containing protein</fullName>
    </recommendedName>
</protein>
<proteinExistence type="predicted"/>
<evidence type="ECO:0000256" key="1">
    <source>
        <dbReference type="SAM" id="SignalP"/>
    </source>
</evidence>
<name>A0A6A5QSJ5_AMPQU</name>
<reference evidence="2" key="1">
    <citation type="journal article" date="2020" name="Stud. Mycol.">
        <title>101 Dothideomycetes genomes: a test case for predicting lifestyles and emergence of pathogens.</title>
        <authorList>
            <person name="Haridas S."/>
            <person name="Albert R."/>
            <person name="Binder M."/>
            <person name="Bloem J."/>
            <person name="Labutti K."/>
            <person name="Salamov A."/>
            <person name="Andreopoulos B."/>
            <person name="Baker S."/>
            <person name="Barry K."/>
            <person name="Bills G."/>
            <person name="Bluhm B."/>
            <person name="Cannon C."/>
            <person name="Castanera R."/>
            <person name="Culley D."/>
            <person name="Daum C."/>
            <person name="Ezra D."/>
            <person name="Gonzalez J."/>
            <person name="Henrissat B."/>
            <person name="Kuo A."/>
            <person name="Liang C."/>
            <person name="Lipzen A."/>
            <person name="Lutzoni F."/>
            <person name="Magnuson J."/>
            <person name="Mondo S."/>
            <person name="Nolan M."/>
            <person name="Ohm R."/>
            <person name="Pangilinan J."/>
            <person name="Park H.-J."/>
            <person name="Ramirez L."/>
            <person name="Alfaro M."/>
            <person name="Sun H."/>
            <person name="Tritt A."/>
            <person name="Yoshinaga Y."/>
            <person name="Zwiers L.-H."/>
            <person name="Turgeon B."/>
            <person name="Goodwin S."/>
            <person name="Spatafora J."/>
            <person name="Crous P."/>
            <person name="Grigoriev I."/>
        </authorList>
    </citation>
    <scope>NUCLEOTIDE SEQUENCE</scope>
    <source>
        <strain evidence="2">HMLAC05119</strain>
    </source>
</reference>
<keyword evidence="1" id="KW-0732">Signal</keyword>
<evidence type="ECO:0008006" key="4">
    <source>
        <dbReference type="Google" id="ProtNLM"/>
    </source>
</evidence>